<dbReference type="InterPro" id="IPR001123">
    <property type="entry name" value="LeuE-type"/>
</dbReference>
<keyword evidence="3 6" id="KW-0812">Transmembrane</keyword>
<dbReference type="RefSeq" id="WP_126044451.1">
    <property type="nucleotide sequence ID" value="NZ_RXFM01000016.1"/>
</dbReference>
<feature type="transmembrane region" description="Helical" evidence="6">
    <location>
        <begin position="6"/>
        <end position="29"/>
    </location>
</feature>
<protein>
    <submittedName>
        <fullName evidence="7">Amino acid transporter</fullName>
    </submittedName>
</protein>
<dbReference type="EMBL" id="RXFM01000016">
    <property type="protein sequence ID" value="RST70076.1"/>
    <property type="molecule type" value="Genomic_DNA"/>
</dbReference>
<dbReference type="OrthoDB" id="5638726at2"/>
<sequence>MEVFFAIAHGAILTFGLIMPLGMQNLFIFNQGATQPSLKMVLPSIITASLCDTTLIILSILGISLLILKLSWLKLTLYILSFFFFIYIGYVTWSKAEVKLSSKKKALSAKKQILFTTSVSIFNPHAITDTIMVIGSNSIQYQGSTKLAYAVSCIIISWLWFYSLALAGNKLHKLSKAEFWIKCINKAAGLLIWAIAINIGYKIIEEIGII</sequence>
<reference evidence="8" key="1">
    <citation type="submission" date="2018-11" db="EMBL/GenBank/DDBJ databases">
        <title>Phylogenetic, genomic, and biogeographic characterization of a novel and ubiquitous marine invertebrate-associated Rickettsiales parasite, Candidatus Marinoinvertebrata rohwerii, gen. nov., sp. nov.</title>
        <authorList>
            <person name="Klinges J.G."/>
            <person name="Rosales S.M."/>
            <person name="Mcminds R."/>
            <person name="Shaver E.C."/>
            <person name="Shantz A."/>
            <person name="Peters E.C."/>
            <person name="Burkepile D.E."/>
            <person name="Silliman B.R."/>
            <person name="Vega Thurber R.L."/>
        </authorList>
    </citation>
    <scope>NUCLEOTIDE SEQUENCE [LARGE SCALE GENOMIC DNA]</scope>
    <source>
        <strain evidence="8">a_cerv_44</strain>
    </source>
</reference>
<feature type="transmembrane region" description="Helical" evidence="6">
    <location>
        <begin position="187"/>
        <end position="204"/>
    </location>
</feature>
<dbReference type="Pfam" id="PF01810">
    <property type="entry name" value="LysE"/>
    <property type="match status" value="1"/>
</dbReference>
<gene>
    <name evidence="7" type="ORF">EIC27_01810</name>
</gene>
<accession>A0A3R9XSF1</accession>
<dbReference type="GO" id="GO:0005886">
    <property type="term" value="C:plasma membrane"/>
    <property type="evidence" value="ECO:0007669"/>
    <property type="project" value="UniProtKB-SubCell"/>
</dbReference>
<comment type="subcellular location">
    <subcellularLocation>
        <location evidence="1">Cell membrane</location>
        <topology evidence="1">Multi-pass membrane protein</topology>
    </subcellularLocation>
</comment>
<evidence type="ECO:0000313" key="8">
    <source>
        <dbReference type="Proteomes" id="UP000279470"/>
    </source>
</evidence>
<keyword evidence="5 6" id="KW-0472">Membrane</keyword>
<keyword evidence="8" id="KW-1185">Reference proteome</keyword>
<feature type="transmembrane region" description="Helical" evidence="6">
    <location>
        <begin position="147"/>
        <end position="167"/>
    </location>
</feature>
<evidence type="ECO:0000313" key="7">
    <source>
        <dbReference type="EMBL" id="RST70076.1"/>
    </source>
</evidence>
<feature type="transmembrane region" description="Helical" evidence="6">
    <location>
        <begin position="41"/>
        <end position="63"/>
    </location>
</feature>
<evidence type="ECO:0000256" key="4">
    <source>
        <dbReference type="ARBA" id="ARBA00022989"/>
    </source>
</evidence>
<feature type="transmembrane region" description="Helical" evidence="6">
    <location>
        <begin position="75"/>
        <end position="93"/>
    </location>
</feature>
<name>A0A3R9XSF1_9RICK</name>
<evidence type="ECO:0000256" key="6">
    <source>
        <dbReference type="SAM" id="Phobius"/>
    </source>
</evidence>
<organism evidence="7 8">
    <name type="scientific">Candidatus Aquarickettsia rohweri</name>
    <dbReference type="NCBI Taxonomy" id="2602574"/>
    <lineage>
        <taxon>Bacteria</taxon>
        <taxon>Pseudomonadati</taxon>
        <taxon>Pseudomonadota</taxon>
        <taxon>Alphaproteobacteria</taxon>
        <taxon>Rickettsiales</taxon>
        <taxon>Candidatus Midichloriaceae</taxon>
        <taxon>Candidatus Aquarickettsia</taxon>
    </lineage>
</organism>
<evidence type="ECO:0000256" key="2">
    <source>
        <dbReference type="ARBA" id="ARBA00022475"/>
    </source>
</evidence>
<dbReference type="Proteomes" id="UP000279470">
    <property type="component" value="Unassembled WGS sequence"/>
</dbReference>
<keyword evidence="4 6" id="KW-1133">Transmembrane helix</keyword>
<proteinExistence type="predicted"/>
<comment type="caution">
    <text evidence="7">The sequence shown here is derived from an EMBL/GenBank/DDBJ whole genome shotgun (WGS) entry which is preliminary data.</text>
</comment>
<evidence type="ECO:0000256" key="3">
    <source>
        <dbReference type="ARBA" id="ARBA00022692"/>
    </source>
</evidence>
<dbReference type="PANTHER" id="PTHR30086:SF20">
    <property type="entry name" value="ARGININE EXPORTER PROTEIN ARGO-RELATED"/>
    <property type="match status" value="1"/>
</dbReference>
<feature type="transmembrane region" description="Helical" evidence="6">
    <location>
        <begin position="113"/>
        <end position="135"/>
    </location>
</feature>
<evidence type="ECO:0000256" key="5">
    <source>
        <dbReference type="ARBA" id="ARBA00023136"/>
    </source>
</evidence>
<keyword evidence="2" id="KW-1003">Cell membrane</keyword>
<dbReference type="PANTHER" id="PTHR30086">
    <property type="entry name" value="ARGININE EXPORTER PROTEIN ARGO"/>
    <property type="match status" value="1"/>
</dbReference>
<dbReference type="AlphaFoldDB" id="A0A3R9XSF1"/>
<dbReference type="GO" id="GO:0015171">
    <property type="term" value="F:amino acid transmembrane transporter activity"/>
    <property type="evidence" value="ECO:0007669"/>
    <property type="project" value="TreeGrafter"/>
</dbReference>
<evidence type="ECO:0000256" key="1">
    <source>
        <dbReference type="ARBA" id="ARBA00004651"/>
    </source>
</evidence>